<accession>A0A2T0M890</accession>
<dbReference type="PROSITE" id="PS51257">
    <property type="entry name" value="PROKAR_LIPOPROTEIN"/>
    <property type="match status" value="1"/>
</dbReference>
<dbReference type="Gene3D" id="1.25.40.390">
    <property type="match status" value="2"/>
</dbReference>
<dbReference type="OrthoDB" id="725917at2"/>
<gene>
    <name evidence="1" type="ORF">CLV81_2080</name>
</gene>
<proteinExistence type="predicted"/>
<dbReference type="AlphaFoldDB" id="A0A2T0M890"/>
<dbReference type="RefSeq" id="WP_106145046.1">
    <property type="nucleotide sequence ID" value="NZ_PVYX01000002.1"/>
</dbReference>
<dbReference type="EMBL" id="PVYX01000002">
    <property type="protein sequence ID" value="PRX53693.1"/>
    <property type="molecule type" value="Genomic_DNA"/>
</dbReference>
<dbReference type="InterPro" id="IPR024302">
    <property type="entry name" value="SusD-like"/>
</dbReference>
<comment type="caution">
    <text evidence="1">The sequence shown here is derived from an EMBL/GenBank/DDBJ whole genome shotgun (WGS) entry which is preliminary data.</text>
</comment>
<evidence type="ECO:0000313" key="1">
    <source>
        <dbReference type="EMBL" id="PRX53693.1"/>
    </source>
</evidence>
<sequence>MKRIFKKFGSSALIATLLLVGCETIELDLTDNPNELSLDQSSADLLLNSIQVDFATFVELMGQNGGDLVRIGYLNGRNYQNIANLNPVQLNLEWNIAYQGDNGETLPSGLEVNGILADIRALAPVAEANELFRHTAIAQFIEAYTIVTLVDFFGDIPYTEAIQATAETPILNPNVDSGASIYEAALGLLSSAIANFERDVITEPQNDFYYGGTWSNWVKACNTLRMKIYLQSRLVDGSAVASFNAIVAENNFIDETAEDLQFQWGTNSILPDARHPRYADNYTPSGGADYLPNWLMNLMDTSDDPRIRYYFYRQVNAVPGAEIPPNEETLACGLEPIPAHYADGNFTFCVLPNGYWGRDHGQNAGIPPDGFTRAVYGVYPSGGIFDDSSFEGLSVGDGGGGAGVTPIMLASWVDFMQAEVAMVENDTDGARQFILDGLDKSVTKVQSFISLDASANGAFAPSDMDISDHSSDISDLFDAADMDGKWDVLAEQFLIAMFGNGIDGYNFYRRTGFPTTFQPNLEPEPGSYIRSLNYPADFVNNNSSVDPKPNQTIQVFWDNNPASPTFPIAN</sequence>
<dbReference type="InterPro" id="IPR011990">
    <property type="entry name" value="TPR-like_helical_dom_sf"/>
</dbReference>
<organism evidence="1 2">
    <name type="scientific">Flagellimonas meridianipacifica</name>
    <dbReference type="NCBI Taxonomy" id="1080225"/>
    <lineage>
        <taxon>Bacteria</taxon>
        <taxon>Pseudomonadati</taxon>
        <taxon>Bacteroidota</taxon>
        <taxon>Flavobacteriia</taxon>
        <taxon>Flavobacteriales</taxon>
        <taxon>Flavobacteriaceae</taxon>
        <taxon>Flagellimonas</taxon>
    </lineage>
</organism>
<keyword evidence="2" id="KW-1185">Reference proteome</keyword>
<dbReference type="InterPro" id="IPR041662">
    <property type="entry name" value="SusD-like_2"/>
</dbReference>
<dbReference type="Proteomes" id="UP000237640">
    <property type="component" value="Unassembled WGS sequence"/>
</dbReference>
<dbReference type="Pfam" id="PF12741">
    <property type="entry name" value="SusD-like"/>
    <property type="match status" value="1"/>
</dbReference>
<name>A0A2T0M890_9FLAO</name>
<dbReference type="SUPFAM" id="SSF48452">
    <property type="entry name" value="TPR-like"/>
    <property type="match status" value="1"/>
</dbReference>
<reference evidence="1 2" key="1">
    <citation type="submission" date="2018-03" db="EMBL/GenBank/DDBJ databases">
        <title>Genomic Encyclopedia of Archaeal and Bacterial Type Strains, Phase II (KMG-II): from individual species to whole genera.</title>
        <authorList>
            <person name="Goeker M."/>
        </authorList>
    </citation>
    <scope>NUCLEOTIDE SEQUENCE [LARGE SCALE GENOMIC DNA]</scope>
    <source>
        <strain evidence="1 2">DSM 25027</strain>
    </source>
</reference>
<protein>
    <submittedName>
        <fullName evidence="1">SusD-like starch-binding protein associating with outer membrane</fullName>
    </submittedName>
</protein>
<evidence type="ECO:0000313" key="2">
    <source>
        <dbReference type="Proteomes" id="UP000237640"/>
    </source>
</evidence>
<dbReference type="Pfam" id="PF12771">
    <property type="entry name" value="SusD-like_2"/>
    <property type="match status" value="1"/>
</dbReference>